<dbReference type="InterPro" id="IPR029057">
    <property type="entry name" value="PRTase-like"/>
</dbReference>
<dbReference type="KEGG" id="cni:Calni_0903"/>
<dbReference type="Proteomes" id="UP000007039">
    <property type="component" value="Chromosome"/>
</dbReference>
<dbReference type="eggNOG" id="COG2065">
    <property type="taxonomic scope" value="Bacteria"/>
</dbReference>
<dbReference type="STRING" id="768670.Calni_0903"/>
<gene>
    <name evidence="4" type="primary">pyrR</name>
    <name evidence="6" type="ordered locus">Calni_0903</name>
</gene>
<evidence type="ECO:0000313" key="7">
    <source>
        <dbReference type="Proteomes" id="UP000007039"/>
    </source>
</evidence>
<dbReference type="CDD" id="cd06223">
    <property type="entry name" value="PRTases_typeI"/>
    <property type="match status" value="1"/>
</dbReference>
<dbReference type="HAMAP" id="MF_01219">
    <property type="entry name" value="PyrR"/>
    <property type="match status" value="1"/>
</dbReference>
<evidence type="ECO:0000313" key="6">
    <source>
        <dbReference type="EMBL" id="ADR18814.1"/>
    </source>
</evidence>
<organism evidence="6 7">
    <name type="scientific">Calditerrivibrio nitroreducens (strain DSM 19672 / NBRC 101217 / Yu37-1)</name>
    <dbReference type="NCBI Taxonomy" id="768670"/>
    <lineage>
        <taxon>Bacteria</taxon>
        <taxon>Pseudomonadati</taxon>
        <taxon>Deferribacterota</taxon>
        <taxon>Deferribacteres</taxon>
        <taxon>Deferribacterales</taxon>
        <taxon>Calditerrivibrionaceae</taxon>
    </lineage>
</organism>
<dbReference type="OrthoDB" id="9802227at2"/>
<sequence length="178" mass="20244">MMEKEILNKHEIDNILVRLSFQIIEKIKDDTNFALVGIKRRGAILADRVASAIEKFKSLKPEVGYLDITLYRDDLTEIAEFPKLLGTDLNFDIKGKTIILIDDVIFTGRTVRAALDAIIDYGRPKKIIFVALIDRGHRELPIQPDFVGKYVPTNIEEKINVKLHELDGLDSVTIEKRG</sequence>
<dbReference type="RefSeq" id="WP_013451027.1">
    <property type="nucleotide sequence ID" value="NC_014758.1"/>
</dbReference>
<dbReference type="EMBL" id="CP002347">
    <property type="protein sequence ID" value="ADR18814.1"/>
    <property type="molecule type" value="Genomic_DNA"/>
</dbReference>
<keyword evidence="3 4" id="KW-0804">Transcription</keyword>
<proteinExistence type="inferred from homology"/>
<evidence type="ECO:0000256" key="3">
    <source>
        <dbReference type="ARBA" id="ARBA00023163"/>
    </source>
</evidence>
<comment type="similarity">
    <text evidence="1 4">Belongs to the purine/pyrimidine phosphoribosyltransferase family. PyrR subfamily.</text>
</comment>
<feature type="domain" description="Phosphoribosyltransferase" evidence="5">
    <location>
        <begin position="4"/>
        <end position="148"/>
    </location>
</feature>
<keyword evidence="7" id="KW-1185">Reference proteome</keyword>
<comment type="catalytic activity">
    <reaction evidence="4">
        <text>UMP + diphosphate = 5-phospho-alpha-D-ribose 1-diphosphate + uracil</text>
        <dbReference type="Rhea" id="RHEA:13017"/>
        <dbReference type="ChEBI" id="CHEBI:17568"/>
        <dbReference type="ChEBI" id="CHEBI:33019"/>
        <dbReference type="ChEBI" id="CHEBI:57865"/>
        <dbReference type="ChEBI" id="CHEBI:58017"/>
        <dbReference type="EC" id="2.4.2.9"/>
    </reaction>
</comment>
<keyword evidence="4 6" id="KW-0328">Glycosyltransferase</keyword>
<dbReference type="InterPro" id="IPR000836">
    <property type="entry name" value="PRTase_dom"/>
</dbReference>
<dbReference type="InterPro" id="IPR050137">
    <property type="entry name" value="PyrR_bifunctional"/>
</dbReference>
<keyword evidence="2 4" id="KW-0805">Transcription regulation</keyword>
<dbReference type="InterPro" id="IPR023050">
    <property type="entry name" value="PyrR"/>
</dbReference>
<comment type="function">
    <text evidence="4">Regulates the transcription of the pyrimidine nucleotide (pyr) operon in response to exogenous pyrimidines.</text>
</comment>
<dbReference type="GO" id="GO:0004845">
    <property type="term" value="F:uracil phosphoribosyltransferase activity"/>
    <property type="evidence" value="ECO:0007669"/>
    <property type="project" value="UniProtKB-UniRule"/>
</dbReference>
<evidence type="ECO:0000259" key="5">
    <source>
        <dbReference type="Pfam" id="PF00156"/>
    </source>
</evidence>
<feature type="short sequence motif" description="PRPP-binding" evidence="4">
    <location>
        <begin position="98"/>
        <end position="110"/>
    </location>
</feature>
<protein>
    <recommendedName>
        <fullName evidence="4">Bifunctional protein PyrR</fullName>
    </recommendedName>
    <domain>
        <recommendedName>
            <fullName evidence="4">Pyrimidine operon regulatory protein</fullName>
        </recommendedName>
    </domain>
    <domain>
        <recommendedName>
            <fullName evidence="4">Uracil phosphoribosyltransferase</fullName>
            <shortName evidence="4">UPRTase</shortName>
            <ecNumber evidence="4">2.4.2.9</ecNumber>
        </recommendedName>
    </domain>
</protein>
<dbReference type="HOGENOM" id="CLU_094234_2_1_0"/>
<accession>E4THI9</accession>
<reference evidence="6 7" key="2">
    <citation type="journal article" date="2011" name="Stand. Genomic Sci.">
        <title>Complete genome sequence of Calditerrivibrio nitroreducens type strain (Yu37-1).</title>
        <authorList>
            <person name="Pitluck S."/>
            <person name="Sikorski J."/>
            <person name="Zeytun A."/>
            <person name="Lapidus A."/>
            <person name="Nolan M."/>
            <person name="Lucas S."/>
            <person name="Hammon N."/>
            <person name="Deshpande S."/>
            <person name="Cheng J.F."/>
            <person name="Tapia R."/>
            <person name="Han C."/>
            <person name="Goodwin L."/>
            <person name="Liolios K."/>
            <person name="Pagani I."/>
            <person name="Ivanova N."/>
            <person name="Mavromatis K."/>
            <person name="Pati A."/>
            <person name="Chen A."/>
            <person name="Palaniappan K."/>
            <person name="Hauser L."/>
            <person name="Chang Y.J."/>
            <person name="Jeffries C.D."/>
            <person name="Detter J.C."/>
            <person name="Brambilla E."/>
            <person name="Djao O.D."/>
            <person name="Rohde M."/>
            <person name="Spring S."/>
            <person name="Goker M."/>
            <person name="Woyke T."/>
            <person name="Bristow J."/>
            <person name="Eisen J.A."/>
            <person name="Markowitz V."/>
            <person name="Hugenholtz P."/>
            <person name="Kyrpides N.C."/>
            <person name="Klenk H.P."/>
            <person name="Land M."/>
        </authorList>
    </citation>
    <scope>NUCLEOTIDE SEQUENCE [LARGE SCALE GENOMIC DNA]</scope>
    <source>
        <strain evidence="7">DSM 19672 / NBRC 101217 / Yu37-1</strain>
    </source>
</reference>
<comment type="function">
    <text evidence="4">Also displays a weak uracil phosphoribosyltransferase activity which is not physiologically significant.</text>
</comment>
<dbReference type="SUPFAM" id="SSF53271">
    <property type="entry name" value="PRTase-like"/>
    <property type="match status" value="1"/>
</dbReference>
<dbReference type="GO" id="GO:0006355">
    <property type="term" value="P:regulation of DNA-templated transcription"/>
    <property type="evidence" value="ECO:0007669"/>
    <property type="project" value="UniProtKB-UniRule"/>
</dbReference>
<name>E4THI9_CALNY</name>
<dbReference type="AlphaFoldDB" id="E4THI9"/>
<dbReference type="NCBIfam" id="NF003549">
    <property type="entry name" value="PRK05205.1-5"/>
    <property type="match status" value="1"/>
</dbReference>
<evidence type="ECO:0000256" key="4">
    <source>
        <dbReference type="HAMAP-Rule" id="MF_01219"/>
    </source>
</evidence>
<dbReference type="Gene3D" id="3.40.50.2020">
    <property type="match status" value="1"/>
</dbReference>
<dbReference type="PANTHER" id="PTHR11608:SF0">
    <property type="entry name" value="BIFUNCTIONAL PROTEIN PYRR"/>
    <property type="match status" value="1"/>
</dbReference>
<evidence type="ECO:0000256" key="2">
    <source>
        <dbReference type="ARBA" id="ARBA00023015"/>
    </source>
</evidence>
<dbReference type="PANTHER" id="PTHR11608">
    <property type="entry name" value="BIFUNCTIONAL PROTEIN PYRR"/>
    <property type="match status" value="1"/>
</dbReference>
<dbReference type="Pfam" id="PF00156">
    <property type="entry name" value="Pribosyltran"/>
    <property type="match status" value="1"/>
</dbReference>
<dbReference type="EC" id="2.4.2.9" evidence="4"/>
<dbReference type="FunFam" id="3.40.50.2020:FF:000020">
    <property type="entry name" value="Bifunctional protein PyrR"/>
    <property type="match status" value="1"/>
</dbReference>
<keyword evidence="4 6" id="KW-0808">Transferase</keyword>
<reference key="1">
    <citation type="submission" date="2010-11" db="EMBL/GenBank/DDBJ databases">
        <title>The complete genome of chromosome of Calditerrivibrio nitroreducens DSM 19672.</title>
        <authorList>
            <consortium name="US DOE Joint Genome Institute (JGI-PGF)"/>
            <person name="Lucas S."/>
            <person name="Copeland A."/>
            <person name="Lapidus A."/>
            <person name="Bruce D."/>
            <person name="Goodwin L."/>
            <person name="Pitluck S."/>
            <person name="Kyrpides N."/>
            <person name="Mavromatis K."/>
            <person name="Ivanova N."/>
            <person name="Mikhailova N."/>
            <person name="Zeytun A."/>
            <person name="Brettin T."/>
            <person name="Detter J.C."/>
            <person name="Tapia R."/>
            <person name="Han C."/>
            <person name="Land M."/>
            <person name="Hauser L."/>
            <person name="Markowitz V."/>
            <person name="Cheng J.-F."/>
            <person name="Hugenholtz P."/>
            <person name="Woyke T."/>
            <person name="Wu D."/>
            <person name="Spring S."/>
            <person name="Schroeder M."/>
            <person name="Brambilla E."/>
            <person name="Klenk H.-P."/>
            <person name="Eisen J.A."/>
        </authorList>
    </citation>
    <scope>NUCLEOTIDE SEQUENCE [LARGE SCALE GENOMIC DNA]</scope>
    <source>
        <strain>DSM 19672</strain>
    </source>
</reference>
<evidence type="ECO:0000256" key="1">
    <source>
        <dbReference type="ARBA" id="ARBA00005565"/>
    </source>
</evidence>